<dbReference type="GO" id="GO:0005548">
    <property type="term" value="F:phospholipid transporter activity"/>
    <property type="evidence" value="ECO:0007669"/>
    <property type="project" value="TreeGrafter"/>
</dbReference>
<dbReference type="AlphaFoldDB" id="A0A7Z2T110"/>
<sequence length="158" mass="17111">MRNTRKTEFAVGCFVIAAVVAILVLIFQIADVKSIGRADTYALKAKFDNIGSLRVRAPVKVGGVVIGRITAIDLDPANLTPVVTMAIDQRYDQFPDTSSVQVLTSGLIGEQYLSLVPGFVFDDEEMLVDGDLIEDTKSALVLEDLIGQMIYRVGGDES</sequence>
<name>A0A7Z2T110_9VIBR</name>
<feature type="domain" description="Mce/MlaD" evidence="2">
    <location>
        <begin position="40"/>
        <end position="118"/>
    </location>
</feature>
<accession>A0A7Z2T110</accession>
<evidence type="ECO:0000313" key="4">
    <source>
        <dbReference type="Proteomes" id="UP000464262"/>
    </source>
</evidence>
<evidence type="ECO:0000313" key="3">
    <source>
        <dbReference type="EMBL" id="QIA62376.1"/>
    </source>
</evidence>
<feature type="transmembrane region" description="Helical" evidence="1">
    <location>
        <begin position="9"/>
        <end position="30"/>
    </location>
</feature>
<dbReference type="PANTHER" id="PTHR33371:SF4">
    <property type="entry name" value="INTERMEMBRANE PHOSPHOLIPID TRANSPORT SYSTEM BINDING PROTEIN MLAD"/>
    <property type="match status" value="1"/>
</dbReference>
<evidence type="ECO:0000259" key="2">
    <source>
        <dbReference type="Pfam" id="PF02470"/>
    </source>
</evidence>
<dbReference type="KEGG" id="vas:GT360_01985"/>
<organism evidence="3 4">
    <name type="scientific">Vibrio astriarenae</name>
    <dbReference type="NCBI Taxonomy" id="1481923"/>
    <lineage>
        <taxon>Bacteria</taxon>
        <taxon>Pseudomonadati</taxon>
        <taxon>Pseudomonadota</taxon>
        <taxon>Gammaproteobacteria</taxon>
        <taxon>Vibrionales</taxon>
        <taxon>Vibrionaceae</taxon>
        <taxon>Vibrio</taxon>
    </lineage>
</organism>
<dbReference type="InterPro" id="IPR003399">
    <property type="entry name" value="Mce/MlaD"/>
</dbReference>
<keyword evidence="1" id="KW-0472">Membrane</keyword>
<dbReference type="EMBL" id="CP047475">
    <property type="protein sequence ID" value="QIA62376.1"/>
    <property type="molecule type" value="Genomic_DNA"/>
</dbReference>
<dbReference type="Proteomes" id="UP000464262">
    <property type="component" value="Chromosome 1"/>
</dbReference>
<keyword evidence="1" id="KW-1133">Transmembrane helix</keyword>
<dbReference type="InterPro" id="IPR052336">
    <property type="entry name" value="MlaD_Phospholipid_Transporter"/>
</dbReference>
<proteinExistence type="predicted"/>
<dbReference type="RefSeq" id="WP_164647273.1">
    <property type="nucleotide sequence ID" value="NZ_CP047475.1"/>
</dbReference>
<dbReference type="GO" id="GO:0005543">
    <property type="term" value="F:phospholipid binding"/>
    <property type="evidence" value="ECO:0007669"/>
    <property type="project" value="TreeGrafter"/>
</dbReference>
<dbReference type="PANTHER" id="PTHR33371">
    <property type="entry name" value="INTERMEMBRANE PHOSPHOLIPID TRANSPORT SYSTEM BINDING PROTEIN MLAD-RELATED"/>
    <property type="match status" value="1"/>
</dbReference>
<dbReference type="NCBIfam" id="TIGR04430">
    <property type="entry name" value="OM_asym_MlaD"/>
    <property type="match status" value="1"/>
</dbReference>
<evidence type="ECO:0000256" key="1">
    <source>
        <dbReference type="SAM" id="Phobius"/>
    </source>
</evidence>
<dbReference type="InterPro" id="IPR030970">
    <property type="entry name" value="ABC_MlaD"/>
</dbReference>
<keyword evidence="1" id="KW-0812">Transmembrane</keyword>
<dbReference type="Pfam" id="PF02470">
    <property type="entry name" value="MlaD"/>
    <property type="match status" value="1"/>
</dbReference>
<reference evidence="3 4" key="1">
    <citation type="submission" date="2020-01" db="EMBL/GenBank/DDBJ databases">
        <title>Whole genome and functional gene identification of agarase of Vibrio HN897.</title>
        <authorList>
            <person name="Liu Y."/>
            <person name="Zhao Z."/>
        </authorList>
    </citation>
    <scope>NUCLEOTIDE SEQUENCE [LARGE SCALE GENOMIC DNA]</scope>
    <source>
        <strain evidence="3 4">HN897</strain>
    </source>
</reference>
<protein>
    <submittedName>
        <fullName evidence="3">Outer membrane lipid asymmetry maintenance protein MlaD</fullName>
    </submittedName>
</protein>
<keyword evidence="4" id="KW-1185">Reference proteome</keyword>
<gene>
    <name evidence="3" type="primary">mlaD</name>
    <name evidence="3" type="ORF">GT360_01985</name>
</gene>